<name>A0A066XU22_COLSU</name>
<proteinExistence type="predicted"/>
<feature type="region of interest" description="Disordered" evidence="1">
    <location>
        <begin position="232"/>
        <end position="391"/>
    </location>
</feature>
<dbReference type="HOGENOM" id="CLU_672707_0_0_1"/>
<dbReference type="eggNOG" id="ENOG502SXIB">
    <property type="taxonomic scope" value="Eukaryota"/>
</dbReference>
<evidence type="ECO:0000313" key="3">
    <source>
        <dbReference type="Proteomes" id="UP000027238"/>
    </source>
</evidence>
<feature type="region of interest" description="Disordered" evidence="1">
    <location>
        <begin position="41"/>
        <end position="90"/>
    </location>
</feature>
<accession>A0A066XU22</accession>
<feature type="compositionally biased region" description="Gly residues" evidence="1">
    <location>
        <begin position="65"/>
        <end position="76"/>
    </location>
</feature>
<gene>
    <name evidence="2" type="ORF">CSUB01_00060</name>
</gene>
<feature type="compositionally biased region" description="Basic and acidic residues" evidence="1">
    <location>
        <begin position="267"/>
        <end position="283"/>
    </location>
</feature>
<feature type="compositionally biased region" description="Basic and acidic residues" evidence="1">
    <location>
        <begin position="239"/>
        <end position="257"/>
    </location>
</feature>
<evidence type="ECO:0000313" key="2">
    <source>
        <dbReference type="EMBL" id="KDN72377.1"/>
    </source>
</evidence>
<organism evidence="2 3">
    <name type="scientific">Colletotrichum sublineola</name>
    <name type="common">Sorghum anthracnose fungus</name>
    <dbReference type="NCBI Taxonomy" id="1173701"/>
    <lineage>
        <taxon>Eukaryota</taxon>
        <taxon>Fungi</taxon>
        <taxon>Dikarya</taxon>
        <taxon>Ascomycota</taxon>
        <taxon>Pezizomycotina</taxon>
        <taxon>Sordariomycetes</taxon>
        <taxon>Hypocreomycetidae</taxon>
        <taxon>Glomerellales</taxon>
        <taxon>Glomerellaceae</taxon>
        <taxon>Colletotrichum</taxon>
        <taxon>Colletotrichum graminicola species complex</taxon>
    </lineage>
</organism>
<protein>
    <submittedName>
        <fullName evidence="2">Uncharacterized protein</fullName>
    </submittedName>
</protein>
<keyword evidence="3" id="KW-1185">Reference proteome</keyword>
<reference evidence="3" key="1">
    <citation type="journal article" date="2014" name="Genome Announc.">
        <title>Draft genome sequence of Colletotrichum sublineola, a destructive pathogen of cultivated sorghum.</title>
        <authorList>
            <person name="Baroncelli R."/>
            <person name="Sanz-Martin J.M."/>
            <person name="Rech G.E."/>
            <person name="Sukno S.A."/>
            <person name="Thon M.R."/>
        </authorList>
    </citation>
    <scope>NUCLEOTIDE SEQUENCE [LARGE SCALE GENOMIC DNA]</scope>
    <source>
        <strain evidence="3">TX430BB</strain>
    </source>
</reference>
<evidence type="ECO:0000256" key="1">
    <source>
        <dbReference type="SAM" id="MobiDB-lite"/>
    </source>
</evidence>
<feature type="compositionally biased region" description="Basic and acidic residues" evidence="1">
    <location>
        <begin position="141"/>
        <end position="152"/>
    </location>
</feature>
<dbReference type="EMBL" id="JMSE01000001">
    <property type="protein sequence ID" value="KDN72377.1"/>
    <property type="molecule type" value="Genomic_DNA"/>
</dbReference>
<feature type="region of interest" description="Disordered" evidence="1">
    <location>
        <begin position="103"/>
        <end position="177"/>
    </location>
</feature>
<comment type="caution">
    <text evidence="2">The sequence shown here is derived from an EMBL/GenBank/DDBJ whole genome shotgun (WGS) entry which is preliminary data.</text>
</comment>
<dbReference type="AlphaFoldDB" id="A0A066XU22"/>
<feature type="compositionally biased region" description="Acidic residues" evidence="1">
    <location>
        <begin position="107"/>
        <end position="125"/>
    </location>
</feature>
<dbReference type="Proteomes" id="UP000027238">
    <property type="component" value="Unassembled WGS sequence"/>
</dbReference>
<sequence length="409" mass="43460">MIHTLIYVSPCRGPGRLVRLQAASNLDKPPLPYLLRLDHPGQRQEESADHQTAPGKGLRAEVAASGGGDDGAGDGVAGEHGEGDDGEDHADARALLARVRRQGADAGGEEGLDGVAGDAEEDGPDVEARRGLDGDPAVGQEAREERHGREDGDGPDLVGEEVGPQASDEADAVQDQEQVQRVRVREVELVPAQSFFFLNSLDYSARSDAGPTYKEPSGRVEGVLELLEGGQVHQLARSARRDPRLQEDQAHGQRRELDEAEGAHGPGEADLRQELPDGAREDQAAGGAPDGGDADGQRPLLVKVGRQRGQGRGENEAEAQADADAVGKEDLPVLRAPRGGEDAQEDQEGAAQEEVPEVARVREAAGEGADEEEEKDLERTDPGDIRRRPVQLLDIVRLEDAKGVDEPPA</sequence>
<feature type="compositionally biased region" description="Basic and acidic residues" evidence="1">
    <location>
        <begin position="376"/>
        <end position="387"/>
    </location>
</feature>